<evidence type="ECO:0000256" key="6">
    <source>
        <dbReference type="ARBA" id="ARBA00023136"/>
    </source>
</evidence>
<evidence type="ECO:0000256" key="7">
    <source>
        <dbReference type="SAM" id="MobiDB-lite"/>
    </source>
</evidence>
<feature type="transmembrane region" description="Helical" evidence="8">
    <location>
        <begin position="297"/>
        <end position="317"/>
    </location>
</feature>
<dbReference type="SUPFAM" id="SSF103473">
    <property type="entry name" value="MFS general substrate transporter"/>
    <property type="match status" value="1"/>
</dbReference>
<feature type="transmembrane region" description="Helical" evidence="8">
    <location>
        <begin position="167"/>
        <end position="187"/>
    </location>
</feature>
<comment type="caution">
    <text evidence="9">The sequence shown here is derived from an EMBL/GenBank/DDBJ whole genome shotgun (WGS) entry which is preliminary data.</text>
</comment>
<feature type="region of interest" description="Disordered" evidence="7">
    <location>
        <begin position="1"/>
        <end position="24"/>
    </location>
</feature>
<feature type="transmembrane region" description="Helical" evidence="8">
    <location>
        <begin position="258"/>
        <end position="277"/>
    </location>
</feature>
<dbReference type="PANTHER" id="PTHR12778">
    <property type="entry name" value="SOLUTE CARRIER FAMILY 33 ACETYL-COA TRANSPORTER -RELATED"/>
    <property type="match status" value="1"/>
</dbReference>
<protein>
    <submittedName>
        <fullName evidence="9">MFS transporter</fullName>
    </submittedName>
</protein>
<sequence>MSAMPGGTALPGGTEDHAMRRRPPSLQDPAGRLGLFTLLYLYQGVVAGFALTALANHFAAAGASTAEVGRHLAVVGLPWVLQPLLWGPVIDRAAPRRMGARRFWLVLALACAQASLAGLLLLGPAASLTAVSMVLLLHSLSASLADTATDRMIAGSVPAEALGRISAATRAGFVIGSAAGAALFAWILGTWGFPAAAAALLGVTTPPALVALLVREAPGDRFLSLRRDGPAPLPERGGAAETAAFARRLLAAFRSREAATLLALCFAVDGGLALFQVPFAVALVQVHGWEAGALSRLQAMLALLGGTLGAAGIGAYVDRAGPGRALRALLLACAAAFGVAGLLIAAGLGATTGPFILGLSSVVPALLYVALLPAVLLASRAGRASATQFQVYMAAMNLGDVAGSGLAGPLASVVGPAVVALGVAGLFLACARAAGSGPPRPSSTISASDRAGRAGGTP</sequence>
<evidence type="ECO:0000256" key="5">
    <source>
        <dbReference type="ARBA" id="ARBA00022989"/>
    </source>
</evidence>
<comment type="similarity">
    <text evidence="2">Belongs to the major facilitator superfamily.</text>
</comment>
<keyword evidence="6 8" id="KW-0472">Membrane</keyword>
<evidence type="ECO:0000313" key="9">
    <source>
        <dbReference type="EMBL" id="TNC10107.1"/>
    </source>
</evidence>
<name>A0A5C4LCX6_9HYPH</name>
<dbReference type="InterPro" id="IPR036259">
    <property type="entry name" value="MFS_trans_sf"/>
</dbReference>
<dbReference type="GO" id="GO:0022857">
    <property type="term" value="F:transmembrane transporter activity"/>
    <property type="evidence" value="ECO:0007669"/>
    <property type="project" value="InterPro"/>
</dbReference>
<feature type="transmembrane region" description="Helical" evidence="8">
    <location>
        <begin position="128"/>
        <end position="146"/>
    </location>
</feature>
<dbReference type="Gene3D" id="1.20.1250.20">
    <property type="entry name" value="MFS general substrate transporter like domains"/>
    <property type="match status" value="1"/>
</dbReference>
<feature type="transmembrane region" description="Helical" evidence="8">
    <location>
        <begin position="193"/>
        <end position="214"/>
    </location>
</feature>
<dbReference type="Pfam" id="PF07690">
    <property type="entry name" value="MFS_1"/>
    <property type="match status" value="1"/>
</dbReference>
<dbReference type="InterPro" id="IPR004752">
    <property type="entry name" value="AmpG_permease/AT-1"/>
</dbReference>
<evidence type="ECO:0000256" key="1">
    <source>
        <dbReference type="ARBA" id="ARBA00004141"/>
    </source>
</evidence>
<keyword evidence="5 8" id="KW-1133">Transmembrane helix</keyword>
<keyword evidence="4 8" id="KW-0812">Transmembrane</keyword>
<keyword evidence="10" id="KW-1185">Reference proteome</keyword>
<comment type="subcellular location">
    <subcellularLocation>
        <location evidence="1">Membrane</location>
        <topology evidence="1">Multi-pass membrane protein</topology>
    </subcellularLocation>
</comment>
<gene>
    <name evidence="9" type="ORF">FF100_24685</name>
</gene>
<reference evidence="9 10" key="1">
    <citation type="submission" date="2019-06" db="EMBL/GenBank/DDBJ databases">
        <title>Genome of Methylobacterium sp. 17Sr1-39.</title>
        <authorList>
            <person name="Seo T."/>
        </authorList>
    </citation>
    <scope>NUCLEOTIDE SEQUENCE [LARGE SCALE GENOMIC DNA]</scope>
    <source>
        <strain evidence="9 10">17Sr1-39</strain>
    </source>
</reference>
<dbReference type="PANTHER" id="PTHR12778:SF10">
    <property type="entry name" value="MAJOR FACILITATOR SUPERFAMILY DOMAIN-CONTAINING PROTEIN 3"/>
    <property type="match status" value="1"/>
</dbReference>
<evidence type="ECO:0000313" key="10">
    <source>
        <dbReference type="Proteomes" id="UP000305267"/>
    </source>
</evidence>
<accession>A0A5C4LCX6</accession>
<dbReference type="Proteomes" id="UP000305267">
    <property type="component" value="Unassembled WGS sequence"/>
</dbReference>
<dbReference type="GO" id="GO:0016020">
    <property type="term" value="C:membrane"/>
    <property type="evidence" value="ECO:0007669"/>
    <property type="project" value="UniProtKB-SubCell"/>
</dbReference>
<proteinExistence type="inferred from homology"/>
<feature type="transmembrane region" description="Helical" evidence="8">
    <location>
        <begin position="102"/>
        <end position="122"/>
    </location>
</feature>
<feature type="transmembrane region" description="Helical" evidence="8">
    <location>
        <begin position="71"/>
        <end position="90"/>
    </location>
</feature>
<evidence type="ECO:0000256" key="3">
    <source>
        <dbReference type="ARBA" id="ARBA00022448"/>
    </source>
</evidence>
<keyword evidence="3" id="KW-0813">Transport</keyword>
<dbReference type="EMBL" id="VDDA01000014">
    <property type="protein sequence ID" value="TNC10107.1"/>
    <property type="molecule type" value="Genomic_DNA"/>
</dbReference>
<evidence type="ECO:0000256" key="2">
    <source>
        <dbReference type="ARBA" id="ARBA00008335"/>
    </source>
</evidence>
<organism evidence="9 10">
    <name type="scientific">Methylobacterium terricola</name>
    <dbReference type="NCBI Taxonomy" id="2583531"/>
    <lineage>
        <taxon>Bacteria</taxon>
        <taxon>Pseudomonadati</taxon>
        <taxon>Pseudomonadota</taxon>
        <taxon>Alphaproteobacteria</taxon>
        <taxon>Hyphomicrobiales</taxon>
        <taxon>Methylobacteriaceae</taxon>
        <taxon>Methylobacterium</taxon>
    </lineage>
</organism>
<feature type="region of interest" description="Disordered" evidence="7">
    <location>
        <begin position="435"/>
        <end position="458"/>
    </location>
</feature>
<feature type="transmembrane region" description="Helical" evidence="8">
    <location>
        <begin position="329"/>
        <end position="349"/>
    </location>
</feature>
<dbReference type="AlphaFoldDB" id="A0A5C4LCX6"/>
<feature type="transmembrane region" description="Helical" evidence="8">
    <location>
        <begin position="355"/>
        <end position="377"/>
    </location>
</feature>
<dbReference type="OrthoDB" id="8479695at2"/>
<feature type="transmembrane region" description="Helical" evidence="8">
    <location>
        <begin position="30"/>
        <end position="51"/>
    </location>
</feature>
<dbReference type="InterPro" id="IPR011701">
    <property type="entry name" value="MFS"/>
</dbReference>
<evidence type="ECO:0000256" key="8">
    <source>
        <dbReference type="SAM" id="Phobius"/>
    </source>
</evidence>
<evidence type="ECO:0000256" key="4">
    <source>
        <dbReference type="ARBA" id="ARBA00022692"/>
    </source>
</evidence>